<protein>
    <submittedName>
        <fullName evidence="1">Uncharacterized protein</fullName>
    </submittedName>
</protein>
<evidence type="ECO:0000313" key="1">
    <source>
        <dbReference type="EMBL" id="DAF42779.1"/>
    </source>
</evidence>
<name>A0A8S5RW96_9CAUD</name>
<reference evidence="1" key="1">
    <citation type="journal article" date="2021" name="Proc. Natl. Acad. Sci. U.S.A.">
        <title>A Catalog of Tens of Thousands of Viruses from Human Metagenomes Reveals Hidden Associations with Chronic Diseases.</title>
        <authorList>
            <person name="Tisza M.J."/>
            <person name="Buck C.B."/>
        </authorList>
    </citation>
    <scope>NUCLEOTIDE SEQUENCE</scope>
    <source>
        <strain evidence="1">CtHip2</strain>
    </source>
</reference>
<dbReference type="EMBL" id="BK032497">
    <property type="protein sequence ID" value="DAF42779.1"/>
    <property type="molecule type" value="Genomic_DNA"/>
</dbReference>
<proteinExistence type="predicted"/>
<organism evidence="1">
    <name type="scientific">Siphoviridae sp. ctHip2</name>
    <dbReference type="NCBI Taxonomy" id="2827830"/>
    <lineage>
        <taxon>Viruses</taxon>
        <taxon>Duplodnaviria</taxon>
        <taxon>Heunggongvirae</taxon>
        <taxon>Uroviricota</taxon>
        <taxon>Caudoviricetes</taxon>
    </lineage>
</organism>
<accession>A0A8S5RW96</accession>
<sequence length="197" mass="23594">MNKIKSHYNLRKFDLPESFNQSDVMIEVPFEYGIINIFPYYNSIEIVETKRELPSLFVTFKGGIEELAFKTLDSLTREDLLNCAFQKSEAIPCCQAVKYEFKDLFYKIVNLTYSDFSKIRIDKENWCYLFKRYLFNNHEYKMLHFQSAKFFIRLTENENGNLNLHYYKTTDKVTYKDIEDFINLVKLNITNLEVIPN</sequence>